<gene>
    <name evidence="2" type="ORF">EJ06DRAFT_564140</name>
</gene>
<dbReference type="Proteomes" id="UP000799640">
    <property type="component" value="Unassembled WGS sequence"/>
</dbReference>
<sequence length="184" mass="18891">MHALILSLALLALRVAAHAHGAAPPLPMITGAPGSVQKDDSSKACVCDAPACPPYLAKGSLCACEYNAAIFCYRRAGCPFPAPPNCEGAVLASNGTSTLTAPPRPKYTPPYEGNGGLNCVEIGYCSRPTRSKTTMVVTLNDTTTVITVPVGLPTLEAADLLPPVSSVVTTAMEAPVIFTPLPGN</sequence>
<reference evidence="2" key="1">
    <citation type="journal article" date="2020" name="Stud. Mycol.">
        <title>101 Dothideomycetes genomes: a test case for predicting lifestyles and emergence of pathogens.</title>
        <authorList>
            <person name="Haridas S."/>
            <person name="Albert R."/>
            <person name="Binder M."/>
            <person name="Bloem J."/>
            <person name="Labutti K."/>
            <person name="Salamov A."/>
            <person name="Andreopoulos B."/>
            <person name="Baker S."/>
            <person name="Barry K."/>
            <person name="Bills G."/>
            <person name="Bluhm B."/>
            <person name="Cannon C."/>
            <person name="Castanera R."/>
            <person name="Culley D."/>
            <person name="Daum C."/>
            <person name="Ezra D."/>
            <person name="Gonzalez J."/>
            <person name="Henrissat B."/>
            <person name="Kuo A."/>
            <person name="Liang C."/>
            <person name="Lipzen A."/>
            <person name="Lutzoni F."/>
            <person name="Magnuson J."/>
            <person name="Mondo S."/>
            <person name="Nolan M."/>
            <person name="Ohm R."/>
            <person name="Pangilinan J."/>
            <person name="Park H.-J."/>
            <person name="Ramirez L."/>
            <person name="Alfaro M."/>
            <person name="Sun H."/>
            <person name="Tritt A."/>
            <person name="Yoshinaga Y."/>
            <person name="Zwiers L.-H."/>
            <person name="Turgeon B."/>
            <person name="Goodwin S."/>
            <person name="Spatafora J."/>
            <person name="Crous P."/>
            <person name="Grigoriev I."/>
        </authorList>
    </citation>
    <scope>NUCLEOTIDE SEQUENCE</scope>
    <source>
        <strain evidence="2">CBS 262.69</strain>
    </source>
</reference>
<name>A0A6G1HS27_9PEZI</name>
<organism evidence="2 3">
    <name type="scientific">Trichodelitschia bisporula</name>
    <dbReference type="NCBI Taxonomy" id="703511"/>
    <lineage>
        <taxon>Eukaryota</taxon>
        <taxon>Fungi</taxon>
        <taxon>Dikarya</taxon>
        <taxon>Ascomycota</taxon>
        <taxon>Pezizomycotina</taxon>
        <taxon>Dothideomycetes</taxon>
        <taxon>Dothideomycetes incertae sedis</taxon>
        <taxon>Phaeotrichales</taxon>
        <taxon>Phaeotrichaceae</taxon>
        <taxon>Trichodelitschia</taxon>
    </lineage>
</organism>
<dbReference type="EMBL" id="ML996699">
    <property type="protein sequence ID" value="KAF2398711.1"/>
    <property type="molecule type" value="Genomic_DNA"/>
</dbReference>
<keyword evidence="1" id="KW-0732">Signal</keyword>
<evidence type="ECO:0000313" key="3">
    <source>
        <dbReference type="Proteomes" id="UP000799640"/>
    </source>
</evidence>
<dbReference type="AlphaFoldDB" id="A0A6G1HS27"/>
<evidence type="ECO:0000313" key="2">
    <source>
        <dbReference type="EMBL" id="KAF2398711.1"/>
    </source>
</evidence>
<evidence type="ECO:0000256" key="1">
    <source>
        <dbReference type="SAM" id="SignalP"/>
    </source>
</evidence>
<accession>A0A6G1HS27</accession>
<dbReference type="OrthoDB" id="3945120at2759"/>
<protein>
    <recommendedName>
        <fullName evidence="4">Extracellular membrane protein CFEM domain-containing protein</fullName>
    </recommendedName>
</protein>
<feature type="signal peptide" evidence="1">
    <location>
        <begin position="1"/>
        <end position="19"/>
    </location>
</feature>
<evidence type="ECO:0008006" key="4">
    <source>
        <dbReference type="Google" id="ProtNLM"/>
    </source>
</evidence>
<proteinExistence type="predicted"/>
<keyword evidence="3" id="KW-1185">Reference proteome</keyword>
<feature type="chain" id="PRO_5026204920" description="Extracellular membrane protein CFEM domain-containing protein" evidence="1">
    <location>
        <begin position="20"/>
        <end position="184"/>
    </location>
</feature>